<feature type="domain" description="Tyr recombinase" evidence="5">
    <location>
        <begin position="226"/>
        <end position="421"/>
    </location>
</feature>
<dbReference type="InterPro" id="IPR013762">
    <property type="entry name" value="Integrase-like_cat_sf"/>
</dbReference>
<keyword evidence="1" id="KW-0229">DNA integration</keyword>
<evidence type="ECO:0000259" key="6">
    <source>
        <dbReference type="PROSITE" id="PS51900"/>
    </source>
</evidence>
<dbReference type="GO" id="GO:0006310">
    <property type="term" value="P:DNA recombination"/>
    <property type="evidence" value="ECO:0007669"/>
    <property type="project" value="UniProtKB-KW"/>
</dbReference>
<dbReference type="AlphaFoldDB" id="A0A1Y0D2I0"/>
<dbReference type="InterPro" id="IPR002104">
    <property type="entry name" value="Integrase_catalytic"/>
</dbReference>
<dbReference type="EMBL" id="CP021377">
    <property type="protein sequence ID" value="ART81719.1"/>
    <property type="molecule type" value="Genomic_DNA"/>
</dbReference>
<dbReference type="GO" id="GO:0015074">
    <property type="term" value="P:DNA integration"/>
    <property type="evidence" value="ECO:0007669"/>
    <property type="project" value="UniProtKB-KW"/>
</dbReference>
<dbReference type="RefSeq" id="WP_087034807.1">
    <property type="nucleotide sequence ID" value="NZ_CP021377.1"/>
</dbReference>
<dbReference type="InterPro" id="IPR010998">
    <property type="entry name" value="Integrase_recombinase_N"/>
</dbReference>
<dbReference type="Gene3D" id="1.10.443.10">
    <property type="entry name" value="Intergrase catalytic core"/>
    <property type="match status" value="1"/>
</dbReference>
<dbReference type="PROSITE" id="PS51898">
    <property type="entry name" value="TYR_RECOMBINASE"/>
    <property type="match status" value="1"/>
</dbReference>
<evidence type="ECO:0000256" key="2">
    <source>
        <dbReference type="ARBA" id="ARBA00023125"/>
    </source>
</evidence>
<accession>A0A1Y0D2I0</accession>
<evidence type="ECO:0000259" key="5">
    <source>
        <dbReference type="PROSITE" id="PS51898"/>
    </source>
</evidence>
<evidence type="ECO:0000313" key="8">
    <source>
        <dbReference type="Proteomes" id="UP000243937"/>
    </source>
</evidence>
<evidence type="ECO:0000313" key="7">
    <source>
        <dbReference type="EMBL" id="ART81719.1"/>
    </source>
</evidence>
<proteinExistence type="predicted"/>
<sequence length="424" mass="48715">MTDKIKKTKTKRIALTDPKIRALPPPEEDRYDVYDTKSPGLFIRVGKRSKVFYLLRGSDRIKIGNFRDFHHINGPVFEARRAASDILLDLRPSSSHVPSMALGDYLDKHYAAERKGHRRPLRPQTIKSLKSFFSDWLSIPIHRINSDLLSKKITEWESPTTIENGKLKRGNTKATIRKKFILINAVFNHLVRQEHILKNPFNSRGFKIDTVEHKINIYNDNIRYSELMNYLVSEERIELEFDGNRGKTHTRAARIYIAVIIRLGLRDNEARLNNADNFVIESSLEGEQRLRLIIPADITKTGKGREVLLSCPILIPAIRDYKDNHYVHNDDGLMFFNQSTKSAYTNNLGRSLYQELKKEFKLGMNGNGSGRKYDFRHTLATRAYRAKGDIKLVADLIGDSVETASKYYVASDPEAARLVISNLE</sequence>
<dbReference type="PROSITE" id="PS51900">
    <property type="entry name" value="CB"/>
    <property type="match status" value="1"/>
</dbReference>
<organism evidence="7 8">
    <name type="scientific">Oceanisphaera profunda</name>
    <dbReference type="NCBI Taxonomy" id="1416627"/>
    <lineage>
        <taxon>Bacteria</taxon>
        <taxon>Pseudomonadati</taxon>
        <taxon>Pseudomonadota</taxon>
        <taxon>Gammaproteobacteria</taxon>
        <taxon>Aeromonadales</taxon>
        <taxon>Aeromonadaceae</taxon>
        <taxon>Oceanisphaera</taxon>
    </lineage>
</organism>
<dbReference type="Proteomes" id="UP000243937">
    <property type="component" value="Chromosome"/>
</dbReference>
<evidence type="ECO:0000256" key="3">
    <source>
        <dbReference type="ARBA" id="ARBA00023172"/>
    </source>
</evidence>
<protein>
    <recommendedName>
        <fullName evidence="9">Tyr recombinase domain-containing protein</fullName>
    </recommendedName>
</protein>
<dbReference type="Gene3D" id="1.10.150.130">
    <property type="match status" value="1"/>
</dbReference>
<evidence type="ECO:0000256" key="4">
    <source>
        <dbReference type="PROSITE-ProRule" id="PRU01248"/>
    </source>
</evidence>
<dbReference type="OrthoDB" id="9795573at2"/>
<dbReference type="InterPro" id="IPR044068">
    <property type="entry name" value="CB"/>
</dbReference>
<evidence type="ECO:0000256" key="1">
    <source>
        <dbReference type="ARBA" id="ARBA00022908"/>
    </source>
</evidence>
<keyword evidence="3" id="KW-0233">DNA recombination</keyword>
<gene>
    <name evidence="7" type="ORF">CBP31_03000</name>
</gene>
<feature type="domain" description="Core-binding (CB)" evidence="6">
    <location>
        <begin position="100"/>
        <end position="191"/>
    </location>
</feature>
<keyword evidence="8" id="KW-1185">Reference proteome</keyword>
<dbReference type="KEGG" id="opf:CBP31_03000"/>
<name>A0A1Y0D2I0_9GAMM</name>
<keyword evidence="2 4" id="KW-0238">DNA-binding</keyword>
<dbReference type="InterPro" id="IPR011010">
    <property type="entry name" value="DNA_brk_join_enz"/>
</dbReference>
<dbReference type="GO" id="GO:0003677">
    <property type="term" value="F:DNA binding"/>
    <property type="evidence" value="ECO:0007669"/>
    <property type="project" value="UniProtKB-UniRule"/>
</dbReference>
<reference evidence="7 8" key="1">
    <citation type="journal article" date="2014" name="Int. J. Syst. Evol. Microbiol.">
        <title>Oceanisphaera profunda sp. nov., a marine bacterium isolated from deep-sea sediment, and emended description of the genus Oceanisphaera.</title>
        <authorList>
            <person name="Xu Z."/>
            <person name="Zhang X.Y."/>
            <person name="Su H.N."/>
            <person name="Yu Z.C."/>
            <person name="Liu C."/>
            <person name="Li H."/>
            <person name="Chen X.L."/>
            <person name="Song X.Y."/>
            <person name="Xie B.B."/>
            <person name="Qin Q.L."/>
            <person name="Zhou B.C."/>
            <person name="Shi M."/>
            <person name="Huang Y."/>
            <person name="Zhang Y.Z."/>
        </authorList>
    </citation>
    <scope>NUCLEOTIDE SEQUENCE [LARGE SCALE GENOMIC DNA]</scope>
    <source>
        <strain evidence="7 8">SM1222</strain>
    </source>
</reference>
<evidence type="ECO:0008006" key="9">
    <source>
        <dbReference type="Google" id="ProtNLM"/>
    </source>
</evidence>
<dbReference type="SUPFAM" id="SSF56349">
    <property type="entry name" value="DNA breaking-rejoining enzymes"/>
    <property type="match status" value="1"/>
</dbReference>